<dbReference type="GO" id="GO:0005789">
    <property type="term" value="C:endoplasmic reticulum membrane"/>
    <property type="evidence" value="ECO:0007669"/>
    <property type="project" value="TreeGrafter"/>
</dbReference>
<keyword evidence="3" id="KW-0732">Signal</keyword>
<feature type="compositionally biased region" description="Low complexity" evidence="2">
    <location>
        <begin position="814"/>
        <end position="836"/>
    </location>
</feature>
<dbReference type="SUPFAM" id="SSF81901">
    <property type="entry name" value="HCP-like"/>
    <property type="match status" value="3"/>
</dbReference>
<evidence type="ECO:0000256" key="3">
    <source>
        <dbReference type="SAM" id="SignalP"/>
    </source>
</evidence>
<gene>
    <name evidence="4" type="primary">HRD3</name>
    <name evidence="4" type="ORF">LTR25_008842</name>
</gene>
<feature type="chain" id="PRO_5043317344" evidence="3">
    <location>
        <begin position="29"/>
        <end position="937"/>
    </location>
</feature>
<feature type="region of interest" description="Disordered" evidence="2">
    <location>
        <begin position="879"/>
        <end position="937"/>
    </location>
</feature>
<feature type="region of interest" description="Disordered" evidence="2">
    <location>
        <begin position="780"/>
        <end position="839"/>
    </location>
</feature>
<dbReference type="Gene3D" id="1.25.40.10">
    <property type="entry name" value="Tetratricopeptide repeat domain"/>
    <property type="match status" value="2"/>
</dbReference>
<feature type="compositionally biased region" description="Low complexity" evidence="2">
    <location>
        <begin position="887"/>
        <end position="902"/>
    </location>
</feature>
<protein>
    <submittedName>
        <fullName evidence="4">ERAD-associated protein</fullName>
    </submittedName>
</protein>
<feature type="compositionally biased region" description="Gly residues" evidence="2">
    <location>
        <begin position="903"/>
        <end position="916"/>
    </location>
</feature>
<dbReference type="InterPro" id="IPR011990">
    <property type="entry name" value="TPR-like_helical_dom_sf"/>
</dbReference>
<comment type="caution">
    <text evidence="4">The sequence shown here is derived from an EMBL/GenBank/DDBJ whole genome shotgun (WGS) entry which is preliminary data.</text>
</comment>
<dbReference type="EMBL" id="JAXLQG010000018">
    <property type="protein sequence ID" value="KAK5530985.1"/>
    <property type="molecule type" value="Genomic_DNA"/>
</dbReference>
<evidence type="ECO:0000256" key="1">
    <source>
        <dbReference type="ARBA" id="ARBA00038101"/>
    </source>
</evidence>
<keyword evidence="5" id="KW-1185">Reference proteome</keyword>
<dbReference type="Pfam" id="PF08238">
    <property type="entry name" value="Sel1"/>
    <property type="match status" value="8"/>
</dbReference>
<sequence>MAVRRNSAGVLFALLCALLLISSPHSRTSVEARNTIREELHESPTDFNPDEQQKQNYWANGGNDVVHEVWSVLRDFEPTWKDNVTPAQPTSMVESVWYYTRLVLRTLFMNAPTTTTRHDSNDSPQQVTGDLRRAVETLKTAVLFDDPDAMFLLAEMNFYGNFSYPRNLHESMTWYNRLASLDGNSTAQYMLGLMYGTGIGGVDRDQAKALLYHTFAAEQGNIQSEMTLAYRYHAGIGCPRECNRAVEYYKRVADKAMTHWHSGPPGGHTFTRNAYRWVEADGGIYGEGASVSSSGPNAPRDGVITTHIDYVLDYLDTKERQGDFNAMLAIGKHYYEAPRGYKRNFRKAQRQFMKVSRAYWGKDGKVNPKAPKGIERVAAKAAAYIGRMFLRGEGMEQNFEKAATWFKRGISNGDSFAQYHMGLMYRDGLGVPRDGVRAGTYLKAAAEQSLPIAQSALGVLFLDQGDIDTAGRYFELAAGAGVMEAFYYLAELTNQGVARERNCGLASVYYKLVAERAEVLHSSFGEANAAFDRGDWERALVASIKAAEAGYESAQANVAYLLDRKTSVIEVPGLSSVLGSGKPGSRAKGQRGLLDNELLALAYFTRSAKQANVDSLIKMGDYYLSLSSSSSAAAAGRASAGGMKRMLVEEETKEERIKSNLEKATTCYTTAAESHHSAQALWNLGWMHENGIGSVAQDFHMAKRYYDLALEMNKEAYLPVTLALAKLRLRSWWNGVSGGKVNSIRDDDEDLEGGGKSSRPKTWTEWINRFLDAAEEMDAQEAAAAMRDRDGGGAGGDDEMLGYAEPGMPGGDGDYAAGTGTTREGQQRQRQQNGENDVYGADEWEDIDDGLVESLIIIALAGALALLVYARQARQRGLEQDRREQQQRAQGQGAQQQQQAGLQGQGQGHAPGGQDGGLFPRPGDPELNNWVAGGIGH</sequence>
<organism evidence="4 5">
    <name type="scientific">Vermiconidia calcicola</name>
    <dbReference type="NCBI Taxonomy" id="1690605"/>
    <lineage>
        <taxon>Eukaryota</taxon>
        <taxon>Fungi</taxon>
        <taxon>Dikarya</taxon>
        <taxon>Ascomycota</taxon>
        <taxon>Pezizomycotina</taxon>
        <taxon>Dothideomycetes</taxon>
        <taxon>Dothideomycetidae</taxon>
        <taxon>Mycosphaerellales</taxon>
        <taxon>Extremaceae</taxon>
        <taxon>Vermiconidia</taxon>
    </lineage>
</organism>
<feature type="signal peptide" evidence="3">
    <location>
        <begin position="1"/>
        <end position="28"/>
    </location>
</feature>
<proteinExistence type="inferred from homology"/>
<dbReference type="PANTHER" id="PTHR11102">
    <property type="entry name" value="SEL-1-LIKE PROTEIN"/>
    <property type="match status" value="1"/>
</dbReference>
<name>A0AAV9PZQ0_9PEZI</name>
<dbReference type="SMART" id="SM00671">
    <property type="entry name" value="SEL1"/>
    <property type="match status" value="9"/>
</dbReference>
<dbReference type="AlphaFoldDB" id="A0AAV9PZQ0"/>
<dbReference type="Proteomes" id="UP001345827">
    <property type="component" value="Unassembled WGS sequence"/>
</dbReference>
<evidence type="ECO:0000313" key="5">
    <source>
        <dbReference type="Proteomes" id="UP001345827"/>
    </source>
</evidence>
<comment type="similarity">
    <text evidence="1">Belongs to the sel-1 family.</text>
</comment>
<dbReference type="InterPro" id="IPR050767">
    <property type="entry name" value="Sel1_AlgK"/>
</dbReference>
<dbReference type="PANTHER" id="PTHR11102:SF147">
    <property type="entry name" value="SEL1L ADAPTOR SUBUNIT OF ERAD E3 UBIQUITIN LIGASE"/>
    <property type="match status" value="1"/>
</dbReference>
<evidence type="ECO:0000256" key="2">
    <source>
        <dbReference type="SAM" id="MobiDB-lite"/>
    </source>
</evidence>
<reference evidence="4 5" key="1">
    <citation type="submission" date="2023-06" db="EMBL/GenBank/DDBJ databases">
        <title>Black Yeasts Isolated from many extreme environments.</title>
        <authorList>
            <person name="Coleine C."/>
            <person name="Stajich J.E."/>
            <person name="Selbmann L."/>
        </authorList>
    </citation>
    <scope>NUCLEOTIDE SEQUENCE [LARGE SCALE GENOMIC DNA]</scope>
    <source>
        <strain evidence="4 5">CCFEE 5887</strain>
    </source>
</reference>
<evidence type="ECO:0000313" key="4">
    <source>
        <dbReference type="EMBL" id="KAK5530985.1"/>
    </source>
</evidence>
<dbReference type="GO" id="GO:0036503">
    <property type="term" value="P:ERAD pathway"/>
    <property type="evidence" value="ECO:0007669"/>
    <property type="project" value="TreeGrafter"/>
</dbReference>
<accession>A0AAV9PZQ0</accession>
<dbReference type="InterPro" id="IPR006597">
    <property type="entry name" value="Sel1-like"/>
</dbReference>